<name>A0A016V8Y8_9BILA</name>
<evidence type="ECO:0000313" key="2">
    <source>
        <dbReference type="Proteomes" id="UP000024635"/>
    </source>
</evidence>
<keyword evidence="2" id="KW-1185">Reference proteome</keyword>
<accession>A0A016V8Y8</accession>
<proteinExistence type="predicted"/>
<reference evidence="2" key="1">
    <citation type="journal article" date="2015" name="Nat. Genet.">
        <title>The genome and transcriptome of the zoonotic hookworm Ancylostoma ceylanicum identify infection-specific gene families.</title>
        <authorList>
            <person name="Schwarz E.M."/>
            <person name="Hu Y."/>
            <person name="Antoshechkin I."/>
            <person name="Miller M.M."/>
            <person name="Sternberg P.W."/>
            <person name="Aroian R.V."/>
        </authorList>
    </citation>
    <scope>NUCLEOTIDE SEQUENCE</scope>
    <source>
        <strain evidence="2">HY135</strain>
    </source>
</reference>
<dbReference type="AlphaFoldDB" id="A0A016V8Y8"/>
<evidence type="ECO:0000313" key="1">
    <source>
        <dbReference type="EMBL" id="EYC24099.1"/>
    </source>
</evidence>
<comment type="caution">
    <text evidence="1">The sequence shown here is derived from an EMBL/GenBank/DDBJ whole genome shotgun (WGS) entry which is preliminary data.</text>
</comment>
<dbReference type="EMBL" id="JARK01001350">
    <property type="protein sequence ID" value="EYC24099.1"/>
    <property type="molecule type" value="Genomic_DNA"/>
</dbReference>
<protein>
    <submittedName>
        <fullName evidence="1">Uncharacterized protein</fullName>
    </submittedName>
</protein>
<gene>
    <name evidence="1" type="primary">Acey_s0014.g2321</name>
    <name evidence="1" type="ORF">Y032_0014g2321</name>
</gene>
<dbReference type="Proteomes" id="UP000024635">
    <property type="component" value="Unassembled WGS sequence"/>
</dbReference>
<sequence>MAFGPVLVSRATMNRLFWYFVSEDMSSQRHLPIMRPPELESTKCSVGVAGNVMNNNTFCNNQFRAMTSKYGEKRHRLVEVHILVHKNHPHMDLSTRPQQEKQTWATLPYSISLPNLVFSN</sequence>
<organism evidence="1 2">
    <name type="scientific">Ancylostoma ceylanicum</name>
    <dbReference type="NCBI Taxonomy" id="53326"/>
    <lineage>
        <taxon>Eukaryota</taxon>
        <taxon>Metazoa</taxon>
        <taxon>Ecdysozoa</taxon>
        <taxon>Nematoda</taxon>
        <taxon>Chromadorea</taxon>
        <taxon>Rhabditida</taxon>
        <taxon>Rhabditina</taxon>
        <taxon>Rhabditomorpha</taxon>
        <taxon>Strongyloidea</taxon>
        <taxon>Ancylostomatidae</taxon>
        <taxon>Ancylostomatinae</taxon>
        <taxon>Ancylostoma</taxon>
    </lineage>
</organism>